<feature type="domain" description="ABC transmembrane type-1" evidence="4">
    <location>
        <begin position="1"/>
        <end position="52"/>
    </location>
</feature>
<organism evidence="5 6">
    <name type="scientific">Adineta steineri</name>
    <dbReference type="NCBI Taxonomy" id="433720"/>
    <lineage>
        <taxon>Eukaryota</taxon>
        <taxon>Metazoa</taxon>
        <taxon>Spiralia</taxon>
        <taxon>Gnathifera</taxon>
        <taxon>Rotifera</taxon>
        <taxon>Eurotatoria</taxon>
        <taxon>Bdelloidea</taxon>
        <taxon>Adinetida</taxon>
        <taxon>Adinetidae</taxon>
        <taxon>Adineta</taxon>
    </lineage>
</organism>
<keyword evidence="2" id="KW-1133">Transmembrane helix</keyword>
<dbReference type="InterPro" id="IPR036640">
    <property type="entry name" value="ABC1_TM_sf"/>
</dbReference>
<protein>
    <recommendedName>
        <fullName evidence="4">ABC transmembrane type-1 domain-containing protein</fullName>
    </recommendedName>
</protein>
<keyword evidence="1" id="KW-0812">Transmembrane</keyword>
<evidence type="ECO:0000313" key="6">
    <source>
        <dbReference type="Proteomes" id="UP000663868"/>
    </source>
</evidence>
<comment type="caution">
    <text evidence="5">The sequence shown here is derived from an EMBL/GenBank/DDBJ whole genome shotgun (WGS) entry which is preliminary data.</text>
</comment>
<accession>A0A820Q3Y4</accession>
<evidence type="ECO:0000259" key="4">
    <source>
        <dbReference type="PROSITE" id="PS50929"/>
    </source>
</evidence>
<name>A0A820Q3Y4_9BILA</name>
<reference evidence="5" key="1">
    <citation type="submission" date="2021-02" db="EMBL/GenBank/DDBJ databases">
        <authorList>
            <person name="Nowell W R."/>
        </authorList>
    </citation>
    <scope>NUCLEOTIDE SEQUENCE</scope>
</reference>
<dbReference type="Pfam" id="PF00664">
    <property type="entry name" value="ABC_membrane"/>
    <property type="match status" value="1"/>
</dbReference>
<evidence type="ECO:0000313" key="5">
    <source>
        <dbReference type="EMBL" id="CAF4416013.1"/>
    </source>
</evidence>
<dbReference type="Gene3D" id="1.20.1560.10">
    <property type="entry name" value="ABC transporter type 1, transmembrane domain"/>
    <property type="match status" value="1"/>
</dbReference>
<gene>
    <name evidence="5" type="ORF">KXQ929_LOCUS51887</name>
</gene>
<dbReference type="InterPro" id="IPR011527">
    <property type="entry name" value="ABC1_TM_dom"/>
</dbReference>
<dbReference type="SUPFAM" id="SSF90123">
    <property type="entry name" value="ABC transporter transmembrane region"/>
    <property type="match status" value="1"/>
</dbReference>
<evidence type="ECO:0000256" key="2">
    <source>
        <dbReference type="ARBA" id="ARBA00022989"/>
    </source>
</evidence>
<keyword evidence="3" id="KW-0472">Membrane</keyword>
<sequence>MLSQEIAWHDRPENHSGALCVRLSSDAEAVQKMTGIRISLLFEAIGSFGIGFQLMNEIYFVEIEQVQHKLHSMSLNSDDFHFQQ</sequence>
<dbReference type="EMBL" id="CAJOBB010026456">
    <property type="protein sequence ID" value="CAF4416013.1"/>
    <property type="molecule type" value="Genomic_DNA"/>
</dbReference>
<dbReference type="GO" id="GO:0140359">
    <property type="term" value="F:ABC-type transporter activity"/>
    <property type="evidence" value="ECO:0007669"/>
    <property type="project" value="InterPro"/>
</dbReference>
<dbReference type="GO" id="GO:0005524">
    <property type="term" value="F:ATP binding"/>
    <property type="evidence" value="ECO:0007669"/>
    <property type="project" value="InterPro"/>
</dbReference>
<dbReference type="Proteomes" id="UP000663868">
    <property type="component" value="Unassembled WGS sequence"/>
</dbReference>
<proteinExistence type="predicted"/>
<evidence type="ECO:0000256" key="1">
    <source>
        <dbReference type="ARBA" id="ARBA00022692"/>
    </source>
</evidence>
<evidence type="ECO:0000256" key="3">
    <source>
        <dbReference type="ARBA" id="ARBA00023136"/>
    </source>
</evidence>
<dbReference type="GO" id="GO:0016020">
    <property type="term" value="C:membrane"/>
    <property type="evidence" value="ECO:0007669"/>
    <property type="project" value="InterPro"/>
</dbReference>
<dbReference type="PROSITE" id="PS50929">
    <property type="entry name" value="ABC_TM1F"/>
    <property type="match status" value="1"/>
</dbReference>
<dbReference type="AlphaFoldDB" id="A0A820Q3Y4"/>